<dbReference type="EMBL" id="JAQQXS010000012">
    <property type="protein sequence ID" value="MDC8786283.1"/>
    <property type="molecule type" value="Genomic_DNA"/>
</dbReference>
<feature type="transmembrane region" description="Helical" evidence="1">
    <location>
        <begin position="96"/>
        <end position="113"/>
    </location>
</feature>
<dbReference type="RefSeq" id="WP_273597399.1">
    <property type="nucleotide sequence ID" value="NZ_JAQQXS010000012.1"/>
</dbReference>
<keyword evidence="1" id="KW-1133">Transmembrane helix</keyword>
<gene>
    <name evidence="2" type="ORF">PRZ01_13900</name>
</gene>
<accession>A0ABT5KTM5</accession>
<organism evidence="2 3">
    <name type="scientific">Roseateles koreensis</name>
    <dbReference type="NCBI Taxonomy" id="2987526"/>
    <lineage>
        <taxon>Bacteria</taxon>
        <taxon>Pseudomonadati</taxon>
        <taxon>Pseudomonadota</taxon>
        <taxon>Betaproteobacteria</taxon>
        <taxon>Burkholderiales</taxon>
        <taxon>Sphaerotilaceae</taxon>
        <taxon>Roseateles</taxon>
    </lineage>
</organism>
<dbReference type="Proteomes" id="UP001219862">
    <property type="component" value="Unassembled WGS sequence"/>
</dbReference>
<keyword evidence="3" id="KW-1185">Reference proteome</keyword>
<reference evidence="2 3" key="1">
    <citation type="submission" date="2022-10" db="EMBL/GenBank/DDBJ databases">
        <title>paucibacter sp. hw8 Genome sequencing.</title>
        <authorList>
            <person name="Park S."/>
        </authorList>
    </citation>
    <scope>NUCLEOTIDE SEQUENCE [LARGE SCALE GENOMIC DNA]</scope>
    <source>
        <strain evidence="3">hw8</strain>
    </source>
</reference>
<feature type="transmembrane region" description="Helical" evidence="1">
    <location>
        <begin position="35"/>
        <end position="54"/>
    </location>
</feature>
<feature type="transmembrane region" description="Helical" evidence="1">
    <location>
        <begin position="119"/>
        <end position="137"/>
    </location>
</feature>
<comment type="caution">
    <text evidence="2">The sequence shown here is derived from an EMBL/GenBank/DDBJ whole genome shotgun (WGS) entry which is preliminary data.</text>
</comment>
<keyword evidence="1" id="KW-0472">Membrane</keyword>
<evidence type="ECO:0000256" key="1">
    <source>
        <dbReference type="SAM" id="Phobius"/>
    </source>
</evidence>
<protein>
    <submittedName>
        <fullName evidence="2">Uncharacterized protein</fullName>
    </submittedName>
</protein>
<evidence type="ECO:0000313" key="2">
    <source>
        <dbReference type="EMBL" id="MDC8786283.1"/>
    </source>
</evidence>
<feature type="transmembrane region" description="Helical" evidence="1">
    <location>
        <begin position="66"/>
        <end position="87"/>
    </location>
</feature>
<evidence type="ECO:0000313" key="3">
    <source>
        <dbReference type="Proteomes" id="UP001219862"/>
    </source>
</evidence>
<sequence length="149" mass="15842">MLTQTPRIIRSVHPPELAMPQVFNVGYRSPLVNGLAWLLMILGLLGLGLCGYLLGFSAAGRSLAGLIGLPTLTVISGLAIAAGQALLRRYEWGRRLSLGLLLACAPSLPALPWLTGSHLMLAVVYLGLSASLLWAAARLNSRGVRQEFA</sequence>
<proteinExistence type="predicted"/>
<name>A0ABT5KTM5_9BURK</name>
<keyword evidence="1" id="KW-0812">Transmembrane</keyword>